<evidence type="ECO:0000313" key="8">
    <source>
        <dbReference type="Proteomes" id="UP000027178"/>
    </source>
</evidence>
<evidence type="ECO:0000313" key="7">
    <source>
        <dbReference type="EMBL" id="KDN83853.1"/>
    </source>
</evidence>
<dbReference type="PANTHER" id="PTHR22754:SF32">
    <property type="entry name" value="DISCO-INTERACTING PROTEIN 2"/>
    <property type="match status" value="1"/>
</dbReference>
<dbReference type="PATRIC" id="fig|1348663.4.peg.4343"/>
<dbReference type="InterPro" id="IPR000873">
    <property type="entry name" value="AMP-dep_synth/lig_dom"/>
</dbReference>
<dbReference type="FunFam" id="3.40.50.12780:FF:000013">
    <property type="entry name" value="Long-chain-fatty-acid--AMP ligase FadD32"/>
    <property type="match status" value="1"/>
</dbReference>
<evidence type="ECO:0000256" key="1">
    <source>
        <dbReference type="ARBA" id="ARBA00006432"/>
    </source>
</evidence>
<dbReference type="RefSeq" id="WP_035865185.1">
    <property type="nucleotide sequence ID" value="NZ_KK853997.1"/>
</dbReference>
<dbReference type="GO" id="GO:0070566">
    <property type="term" value="F:adenylyltransferase activity"/>
    <property type="evidence" value="ECO:0007669"/>
    <property type="project" value="TreeGrafter"/>
</dbReference>
<dbReference type="InterPro" id="IPR042099">
    <property type="entry name" value="ANL_N_sf"/>
</dbReference>
<dbReference type="Gene3D" id="3.30.300.30">
    <property type="match status" value="1"/>
</dbReference>
<comment type="caution">
    <text evidence="7">The sequence shown here is derived from an EMBL/GenBank/DDBJ whole genome shotgun (WGS) entry which is preliminary data.</text>
</comment>
<dbReference type="GO" id="GO:0016874">
    <property type="term" value="F:ligase activity"/>
    <property type="evidence" value="ECO:0007669"/>
    <property type="project" value="UniProtKB-KW"/>
</dbReference>
<dbReference type="PANTHER" id="PTHR22754">
    <property type="entry name" value="DISCO-INTERACTING PROTEIN 2 DIP2 -RELATED"/>
    <property type="match status" value="1"/>
</dbReference>
<dbReference type="Proteomes" id="UP000027178">
    <property type="component" value="Unassembled WGS sequence"/>
</dbReference>
<dbReference type="InterPro" id="IPR045851">
    <property type="entry name" value="AMP-bd_C_sf"/>
</dbReference>
<dbReference type="Gene3D" id="3.40.50.12780">
    <property type="entry name" value="N-terminal domain of ligase-like"/>
    <property type="match status" value="1"/>
</dbReference>
<evidence type="ECO:0000259" key="6">
    <source>
        <dbReference type="Pfam" id="PF23024"/>
    </source>
</evidence>
<dbReference type="Pfam" id="PF23024">
    <property type="entry name" value="AMP-dom_DIP2-like"/>
    <property type="match status" value="1"/>
</dbReference>
<sequence>MGTPGQVSTISALLSENAQQRADERAFTILNDGHDESDVMTHASLDLEARAIAARLQQSARPGDRALVLATDNAHFIRAFMACQHAGVIAVPIAPPLPLRNPRKAATMRAIAADSGARIVLTGSTTQLREPVRTFAPDLAELEWIDVDTVPVTAAADFRAPRIDAEDISFLQYTSGSTALPKGVMVSHRALLANEEMFAAIMGLTAEDVIVSWLPLFHDMGLIGKVLQASYLGTHLVLMPPAAFVQRPARWLRAITKYRGTMAGAPNFAYDMCVSRIAEQDRAEFDLSSWKVAFSGAEPIRPATFDAFAKAYAPYGLAPETMQTAYGLAEVTLIASGGVRGEAPITTDVDHDALRKGQVVPGGDYTMISVGKARLSRRIAIVDPVTKLAREQGTVGEIWLAGDDVPPGYWGNPEATLETFQARIADTGEGPFLRTGDLGVLHQDELYITGRLKDVIIVGGQNHYPQDLEETAESAHPWVRPGFGCAFALERDGREQVVLVAEILRPLGSRRTGSEAAKAPLPTLAEIRRKILAAVSDQHGIRLDDVLLVPVASAPKTSSGKIQRSTCRAAYEAGELKSAPEPGGQVLEEIS</sequence>
<dbReference type="SUPFAM" id="SSF56801">
    <property type="entry name" value="Acetyl-CoA synthetase-like"/>
    <property type="match status" value="1"/>
</dbReference>
<dbReference type="GO" id="GO:0071766">
    <property type="term" value="P:Actinobacterium-type cell wall biogenesis"/>
    <property type="evidence" value="ECO:0007669"/>
    <property type="project" value="UniProtKB-ARBA"/>
</dbReference>
<keyword evidence="3" id="KW-0276">Fatty acid metabolism</keyword>
<dbReference type="eggNOG" id="COG0318">
    <property type="taxonomic scope" value="Bacteria"/>
</dbReference>
<feature type="domain" description="AMP-binding enzyme C-terminal" evidence="6">
    <location>
        <begin position="454"/>
        <end position="578"/>
    </location>
</feature>
<evidence type="ECO:0000256" key="4">
    <source>
        <dbReference type="ARBA" id="ARBA00023098"/>
    </source>
</evidence>
<evidence type="ECO:0000259" key="5">
    <source>
        <dbReference type="Pfam" id="PF00501"/>
    </source>
</evidence>
<dbReference type="EMBL" id="JNBY01000094">
    <property type="protein sequence ID" value="KDN83853.1"/>
    <property type="molecule type" value="Genomic_DNA"/>
</dbReference>
<dbReference type="AlphaFoldDB" id="A0A066YQM5"/>
<dbReference type="GO" id="GO:0005886">
    <property type="term" value="C:plasma membrane"/>
    <property type="evidence" value="ECO:0007669"/>
    <property type="project" value="TreeGrafter"/>
</dbReference>
<accession>A0A066YQM5</accession>
<evidence type="ECO:0000256" key="2">
    <source>
        <dbReference type="ARBA" id="ARBA00022598"/>
    </source>
</evidence>
<dbReference type="InterPro" id="IPR025110">
    <property type="entry name" value="AMP-bd_C"/>
</dbReference>
<protein>
    <submittedName>
        <fullName evidence="7">Uncharacterized protein</fullName>
    </submittedName>
</protein>
<name>A0A066YQM5_9ACTN</name>
<keyword evidence="4" id="KW-0443">Lipid metabolism</keyword>
<dbReference type="GO" id="GO:0006633">
    <property type="term" value="P:fatty acid biosynthetic process"/>
    <property type="evidence" value="ECO:0007669"/>
    <property type="project" value="TreeGrafter"/>
</dbReference>
<dbReference type="CDD" id="cd05931">
    <property type="entry name" value="FAAL"/>
    <property type="match status" value="1"/>
</dbReference>
<gene>
    <name evidence="7" type="ORF">KCH_45020</name>
</gene>
<proteinExistence type="inferred from homology"/>
<dbReference type="HOGENOM" id="CLU_000022_23_7_11"/>
<dbReference type="InterPro" id="IPR040097">
    <property type="entry name" value="FAAL/FAAC"/>
</dbReference>
<keyword evidence="8" id="KW-1185">Reference proteome</keyword>
<dbReference type="Pfam" id="PF00501">
    <property type="entry name" value="AMP-binding"/>
    <property type="match status" value="1"/>
</dbReference>
<feature type="domain" description="AMP-dependent synthetase/ligase" evidence="5">
    <location>
        <begin position="15"/>
        <end position="410"/>
    </location>
</feature>
<organism evidence="7 8">
    <name type="scientific">Kitasatospora cheerisanensis KCTC 2395</name>
    <dbReference type="NCBI Taxonomy" id="1348663"/>
    <lineage>
        <taxon>Bacteria</taxon>
        <taxon>Bacillati</taxon>
        <taxon>Actinomycetota</taxon>
        <taxon>Actinomycetes</taxon>
        <taxon>Kitasatosporales</taxon>
        <taxon>Streptomycetaceae</taxon>
        <taxon>Kitasatospora</taxon>
    </lineage>
</organism>
<comment type="similarity">
    <text evidence="1">Belongs to the ATP-dependent AMP-binding enzyme family.</text>
</comment>
<keyword evidence="2" id="KW-0436">Ligase</keyword>
<reference evidence="7 8" key="1">
    <citation type="submission" date="2014-05" db="EMBL/GenBank/DDBJ databases">
        <title>Draft Genome Sequence of Kitasatospora cheerisanensis KCTC 2395.</title>
        <authorList>
            <person name="Nam D.H."/>
        </authorList>
    </citation>
    <scope>NUCLEOTIDE SEQUENCE [LARGE SCALE GENOMIC DNA]</scope>
    <source>
        <strain evidence="7 8">KCTC 2395</strain>
    </source>
</reference>
<evidence type="ECO:0000256" key="3">
    <source>
        <dbReference type="ARBA" id="ARBA00022832"/>
    </source>
</evidence>